<protein>
    <submittedName>
        <fullName evidence="1">Uncharacterized protein</fullName>
    </submittedName>
</protein>
<evidence type="ECO:0000313" key="1">
    <source>
        <dbReference type="EMBL" id="RZC75524.1"/>
    </source>
</evidence>
<dbReference type="Gramene" id="RZC75524">
    <property type="protein sequence ID" value="RZC75524"/>
    <property type="gene ID" value="C5167_051005"/>
</dbReference>
<proteinExistence type="predicted"/>
<accession>A0A4Y7KQ83</accession>
<organism evidence="1 2">
    <name type="scientific">Papaver somniferum</name>
    <name type="common">Opium poppy</name>
    <dbReference type="NCBI Taxonomy" id="3469"/>
    <lineage>
        <taxon>Eukaryota</taxon>
        <taxon>Viridiplantae</taxon>
        <taxon>Streptophyta</taxon>
        <taxon>Embryophyta</taxon>
        <taxon>Tracheophyta</taxon>
        <taxon>Spermatophyta</taxon>
        <taxon>Magnoliopsida</taxon>
        <taxon>Ranunculales</taxon>
        <taxon>Papaveraceae</taxon>
        <taxon>Papaveroideae</taxon>
        <taxon>Papaver</taxon>
    </lineage>
</organism>
<sequence length="129" mass="14019">MLGAHVFLEISTKIQLKHRASNGNGVTNIMESAVCVTNVGSVTMVNLREQLSNRELSTRSLPRCPTIAALLDKTVSSFILIPVSMGATFFYQAVGLHRGGKVIAFVGADRGTNWRVYQVGVRPGVIKYI</sequence>
<keyword evidence="2" id="KW-1185">Reference proteome</keyword>
<reference evidence="1 2" key="1">
    <citation type="journal article" date="2018" name="Science">
        <title>The opium poppy genome and morphinan production.</title>
        <authorList>
            <person name="Guo L."/>
            <person name="Winzer T."/>
            <person name="Yang X."/>
            <person name="Li Y."/>
            <person name="Ning Z."/>
            <person name="He Z."/>
            <person name="Teodor R."/>
            <person name="Lu Y."/>
            <person name="Bowser T.A."/>
            <person name="Graham I.A."/>
            <person name="Ye K."/>
        </authorList>
    </citation>
    <scope>NUCLEOTIDE SEQUENCE [LARGE SCALE GENOMIC DNA]</scope>
    <source>
        <strain evidence="2">cv. HN1</strain>
        <tissue evidence="1">Leaves</tissue>
    </source>
</reference>
<name>A0A4Y7KQ83_PAPSO</name>
<dbReference type="AlphaFoldDB" id="A0A4Y7KQ83"/>
<dbReference type="Proteomes" id="UP000316621">
    <property type="component" value="Chromosome 8"/>
</dbReference>
<evidence type="ECO:0000313" key="2">
    <source>
        <dbReference type="Proteomes" id="UP000316621"/>
    </source>
</evidence>
<gene>
    <name evidence="1" type="ORF">C5167_051005</name>
</gene>
<dbReference type="EMBL" id="CM010722">
    <property type="protein sequence ID" value="RZC75524.1"/>
    <property type="molecule type" value="Genomic_DNA"/>
</dbReference>